<dbReference type="InterPro" id="IPR025944">
    <property type="entry name" value="Sigma_54_int_dom_CS"/>
</dbReference>
<protein>
    <submittedName>
        <fullName evidence="6">Transcriptional regulatory protein ZraR</fullName>
    </submittedName>
</protein>
<keyword evidence="4" id="KW-0804">Transcription</keyword>
<evidence type="ECO:0000313" key="6">
    <source>
        <dbReference type="EMBL" id="ARP18717.1"/>
    </source>
</evidence>
<feature type="domain" description="Sigma-54 factor interaction" evidence="5">
    <location>
        <begin position="1"/>
        <end position="83"/>
    </location>
</feature>
<evidence type="ECO:0000256" key="4">
    <source>
        <dbReference type="ARBA" id="ARBA00023163"/>
    </source>
</evidence>
<dbReference type="EMBL" id="CP017902">
    <property type="protein sequence ID" value="ARP18717.1"/>
    <property type="molecule type" value="Genomic_DNA"/>
</dbReference>
<dbReference type="Gene3D" id="1.10.8.60">
    <property type="match status" value="1"/>
</dbReference>
<dbReference type="PANTHER" id="PTHR32071">
    <property type="entry name" value="TRANSCRIPTIONAL REGULATORY PROTEIN"/>
    <property type="match status" value="1"/>
</dbReference>
<dbReference type="Pfam" id="PF25601">
    <property type="entry name" value="AAA_lid_14"/>
    <property type="match status" value="1"/>
</dbReference>
<dbReference type="AlphaFoldDB" id="A0A1W6UL92"/>
<keyword evidence="2" id="KW-0067">ATP-binding</keyword>
<evidence type="ECO:0000256" key="1">
    <source>
        <dbReference type="ARBA" id="ARBA00022741"/>
    </source>
</evidence>
<evidence type="ECO:0000256" key="2">
    <source>
        <dbReference type="ARBA" id="ARBA00022840"/>
    </source>
</evidence>
<organism evidence="6">
    <name type="scientific">Vibrio alginolyticus</name>
    <dbReference type="NCBI Taxonomy" id="663"/>
    <lineage>
        <taxon>Bacteria</taxon>
        <taxon>Pseudomonadati</taxon>
        <taxon>Pseudomonadota</taxon>
        <taxon>Gammaproteobacteria</taxon>
        <taxon>Vibrionales</taxon>
        <taxon>Vibrionaceae</taxon>
        <taxon>Vibrio</taxon>
    </lineage>
</organism>
<proteinExistence type="predicted"/>
<dbReference type="SUPFAM" id="SSF52540">
    <property type="entry name" value="P-loop containing nucleoside triphosphate hydrolases"/>
    <property type="match status" value="1"/>
</dbReference>
<dbReference type="InterPro" id="IPR002078">
    <property type="entry name" value="Sigma_54_int"/>
</dbReference>
<evidence type="ECO:0000259" key="5">
    <source>
        <dbReference type="PROSITE" id="PS50045"/>
    </source>
</evidence>
<accession>A0A1W6UL92</accession>
<keyword evidence="3" id="KW-0805">Transcription regulation</keyword>
<keyword evidence="1" id="KW-0547">Nucleotide-binding</keyword>
<gene>
    <name evidence="6" type="primary">zraR_4</name>
    <name evidence="6" type="ORF">K05K4_18830</name>
</gene>
<dbReference type="PROSITE" id="PS00688">
    <property type="entry name" value="SIGMA54_INTERACT_3"/>
    <property type="match status" value="1"/>
</dbReference>
<sequence length="143" mass="16842">MVVDGDFRQDLYYRIHVVDLKLPPLRERKEDIALLVDQFITNFNRRHYRTIQRITPEAMALLMAHNWPGNVRELENVIESEFVLCSNDEISPACLKAGLGFDSLQNESSEQIGHLFIILRSISYHQFINNWLVKKLWFNLIDL</sequence>
<reference evidence="6" key="1">
    <citation type="submission" date="2016-10" db="EMBL/GenBank/DDBJ databases">
        <title>The High Quality Genome of Vibrio alginolyticus K01M1.</title>
        <authorList>
            <person name="Wendling C."/>
            <person name="Chibani C.M."/>
            <person name="Hertel R."/>
            <person name="Sproer C."/>
            <person name="Bunk B."/>
            <person name="Overmann J."/>
            <person name="Roth O."/>
            <person name="Liesegang H."/>
        </authorList>
    </citation>
    <scope>NUCLEOTIDE SEQUENCE</scope>
    <source>
        <strain evidence="6">K05K4</strain>
    </source>
</reference>
<dbReference type="GO" id="GO:0006355">
    <property type="term" value="P:regulation of DNA-templated transcription"/>
    <property type="evidence" value="ECO:0007669"/>
    <property type="project" value="InterPro"/>
</dbReference>
<dbReference type="InterPro" id="IPR027417">
    <property type="entry name" value="P-loop_NTPase"/>
</dbReference>
<dbReference type="GO" id="GO:0005524">
    <property type="term" value="F:ATP binding"/>
    <property type="evidence" value="ECO:0007669"/>
    <property type="project" value="UniProtKB-KW"/>
</dbReference>
<dbReference type="RefSeq" id="WP_231970855.1">
    <property type="nucleotide sequence ID" value="NZ_CP017889.1"/>
</dbReference>
<dbReference type="PROSITE" id="PS50045">
    <property type="entry name" value="SIGMA54_INTERACT_4"/>
    <property type="match status" value="1"/>
</dbReference>
<evidence type="ECO:0000256" key="3">
    <source>
        <dbReference type="ARBA" id="ARBA00023015"/>
    </source>
</evidence>
<dbReference type="PANTHER" id="PTHR32071:SF113">
    <property type="entry name" value="ALGINATE BIOSYNTHESIS TRANSCRIPTIONAL REGULATORY PROTEIN ALGB"/>
    <property type="match status" value="1"/>
</dbReference>
<dbReference type="InterPro" id="IPR058031">
    <property type="entry name" value="AAA_lid_NorR"/>
</dbReference>
<name>A0A1W6UL92_VIBAL</name>